<dbReference type="EMBL" id="SZYD01000009">
    <property type="protein sequence ID" value="KAD5317243.1"/>
    <property type="molecule type" value="Genomic_DNA"/>
</dbReference>
<dbReference type="Gene3D" id="2.40.50.140">
    <property type="entry name" value="Nucleic acid-binding proteins"/>
    <property type="match status" value="1"/>
</dbReference>
<organism evidence="1 2">
    <name type="scientific">Mikania micrantha</name>
    <name type="common">bitter vine</name>
    <dbReference type="NCBI Taxonomy" id="192012"/>
    <lineage>
        <taxon>Eukaryota</taxon>
        <taxon>Viridiplantae</taxon>
        <taxon>Streptophyta</taxon>
        <taxon>Embryophyta</taxon>
        <taxon>Tracheophyta</taxon>
        <taxon>Spermatophyta</taxon>
        <taxon>Magnoliopsida</taxon>
        <taxon>eudicotyledons</taxon>
        <taxon>Gunneridae</taxon>
        <taxon>Pentapetalae</taxon>
        <taxon>asterids</taxon>
        <taxon>campanulids</taxon>
        <taxon>Asterales</taxon>
        <taxon>Asteraceae</taxon>
        <taxon>Asteroideae</taxon>
        <taxon>Heliantheae alliance</taxon>
        <taxon>Eupatorieae</taxon>
        <taxon>Mikania</taxon>
    </lineage>
</organism>
<evidence type="ECO:0000313" key="2">
    <source>
        <dbReference type="Proteomes" id="UP000326396"/>
    </source>
</evidence>
<gene>
    <name evidence="1" type="ORF">E3N88_17189</name>
</gene>
<comment type="caution">
    <text evidence="1">The sequence shown here is derived from an EMBL/GenBank/DDBJ whole genome shotgun (WGS) entry which is preliminary data.</text>
</comment>
<keyword evidence="2" id="KW-1185">Reference proteome</keyword>
<dbReference type="SUPFAM" id="SSF50249">
    <property type="entry name" value="Nucleic acid-binding proteins"/>
    <property type="match status" value="1"/>
</dbReference>
<evidence type="ECO:0000313" key="1">
    <source>
        <dbReference type="EMBL" id="KAD5317243.1"/>
    </source>
</evidence>
<dbReference type="InterPro" id="IPR012340">
    <property type="entry name" value="NA-bd_OB-fold"/>
</dbReference>
<protein>
    <submittedName>
        <fullName evidence="1">Uncharacterized protein</fullName>
    </submittedName>
</protein>
<sequence length="310" mass="35137">MSVTKLSEINLCDLPSPLEIRVLRKWVPYVGKNERKQEVCYLFVDTNGYAIEAVADITKEKHFTSLINIGSTYTVDKYIAIPSRAYMPVVSHRTSLRMGNHTTFVPLLKESLPMYYYAFATANNIEITLWGEKADAIGHDISLGNILAVTSALVTKFKGVLQLESTNATTIVVNPPIPQLQMYVDRFKELGEPSHQQTTENQLTIEALKARGCTSYQVTVAYLSGLLLGHKVELGFMSTAQKMVAQTRLIRKKPHLGSNSYNKRCVLQRGNDRHIKRKLQRHDYNTRSQKFQIVAFANPKCHWSKKTSTR</sequence>
<dbReference type="OrthoDB" id="1730209at2759"/>
<dbReference type="PANTHER" id="PTHR48463:SF1">
    <property type="entry name" value="DUF223 DOMAIN-CONTAINING PROTEIN"/>
    <property type="match status" value="1"/>
</dbReference>
<dbReference type="PANTHER" id="PTHR48463">
    <property type="entry name" value="DUF223 DOMAIN-CONTAINING PROTEIN"/>
    <property type="match status" value="1"/>
</dbReference>
<dbReference type="Proteomes" id="UP000326396">
    <property type="component" value="Linkage Group LG17"/>
</dbReference>
<proteinExistence type="predicted"/>
<accession>A0A5N6NSY7</accession>
<name>A0A5N6NSY7_9ASTR</name>
<reference evidence="1 2" key="1">
    <citation type="submission" date="2019-05" db="EMBL/GenBank/DDBJ databases">
        <title>Mikania micrantha, genome provides insights into the molecular mechanism of rapid growth.</title>
        <authorList>
            <person name="Liu B."/>
        </authorList>
    </citation>
    <scope>NUCLEOTIDE SEQUENCE [LARGE SCALE GENOMIC DNA]</scope>
    <source>
        <strain evidence="1">NLD-2019</strain>
        <tissue evidence="1">Leaf</tissue>
    </source>
</reference>
<dbReference type="AlphaFoldDB" id="A0A5N6NSY7"/>